<protein>
    <submittedName>
        <fullName evidence="4">Glycosyltransferase</fullName>
    </submittedName>
</protein>
<proteinExistence type="predicted"/>
<dbReference type="AlphaFoldDB" id="A0A1T4K5F0"/>
<dbReference type="RefSeq" id="WP_078759611.1">
    <property type="nucleotide sequence ID" value="NZ_FUWS01000001.1"/>
</dbReference>
<organism evidence="4 5">
    <name type="scientific">Marinactinospora thermotolerans DSM 45154</name>
    <dbReference type="NCBI Taxonomy" id="1122192"/>
    <lineage>
        <taxon>Bacteria</taxon>
        <taxon>Bacillati</taxon>
        <taxon>Actinomycetota</taxon>
        <taxon>Actinomycetes</taxon>
        <taxon>Streptosporangiales</taxon>
        <taxon>Nocardiopsidaceae</taxon>
        <taxon>Marinactinospora</taxon>
    </lineage>
</organism>
<dbReference type="Pfam" id="PF00534">
    <property type="entry name" value="Glycos_transf_1"/>
    <property type="match status" value="1"/>
</dbReference>
<dbReference type="PANTHER" id="PTHR12526:SF627">
    <property type="entry name" value="D-RHAMNOSYLTRANSFERASE WBPZ"/>
    <property type="match status" value="1"/>
</dbReference>
<evidence type="ECO:0000313" key="5">
    <source>
        <dbReference type="Proteomes" id="UP000190637"/>
    </source>
</evidence>
<dbReference type="STRING" id="1122192.SAMN02745673_00170"/>
<evidence type="ECO:0000259" key="3">
    <source>
        <dbReference type="Pfam" id="PF00534"/>
    </source>
</evidence>
<sequence>MTTTDPAPSGAAPSVGREPRRRGNPRRTLRVLLWHVHGSWTTSFVHGRHTFLLPVTPDRGPDGRGRARTWSWPDNAVEVEPEALRDEDVDVVIAQRPHELELARRWLGRRPGRDLPALYVEHNTPKGDVPLTRHPVADRADVPVVHVTHFNELFWDCGRAPTLVIEHGVVDPGYRYTGELPRAGVVINEPLRRWRVTGTDLLPELSQAVPLDLFGMGVEGTAGRLGLPPERLRGFEDLPQRDMHTELARRRVYLHPIRWTSLGLSLIEAMMLGMPVVALASTEAVEAVPEQAGVLTTRRDVLSRALRDLAADPARAEETGTAARAAALRRYPLSRFLTAWDRLLEEVTR</sequence>
<dbReference type="Proteomes" id="UP000190637">
    <property type="component" value="Unassembled WGS sequence"/>
</dbReference>
<dbReference type="InterPro" id="IPR001296">
    <property type="entry name" value="Glyco_trans_1"/>
</dbReference>
<evidence type="ECO:0000313" key="4">
    <source>
        <dbReference type="EMBL" id="SJZ37535.1"/>
    </source>
</evidence>
<name>A0A1T4K5F0_9ACTN</name>
<dbReference type="SUPFAM" id="SSF53756">
    <property type="entry name" value="UDP-Glycosyltransferase/glycogen phosphorylase"/>
    <property type="match status" value="1"/>
</dbReference>
<keyword evidence="5" id="KW-1185">Reference proteome</keyword>
<dbReference type="Gene3D" id="3.40.50.2000">
    <property type="entry name" value="Glycogen Phosphorylase B"/>
    <property type="match status" value="1"/>
</dbReference>
<reference evidence="4 5" key="1">
    <citation type="submission" date="2017-02" db="EMBL/GenBank/DDBJ databases">
        <authorList>
            <person name="Peterson S.W."/>
        </authorList>
    </citation>
    <scope>NUCLEOTIDE SEQUENCE [LARGE SCALE GENOMIC DNA]</scope>
    <source>
        <strain evidence="4 5">DSM 45154</strain>
    </source>
</reference>
<accession>A0A1T4K5F0</accession>
<evidence type="ECO:0000256" key="2">
    <source>
        <dbReference type="SAM" id="MobiDB-lite"/>
    </source>
</evidence>
<gene>
    <name evidence="4" type="ORF">SAMN02745673_00170</name>
</gene>
<dbReference type="GO" id="GO:0016757">
    <property type="term" value="F:glycosyltransferase activity"/>
    <property type="evidence" value="ECO:0007669"/>
    <property type="project" value="InterPro"/>
</dbReference>
<dbReference type="OrthoDB" id="9794513at2"/>
<evidence type="ECO:0000256" key="1">
    <source>
        <dbReference type="ARBA" id="ARBA00022679"/>
    </source>
</evidence>
<feature type="domain" description="Glycosyl transferase family 1" evidence="3">
    <location>
        <begin position="238"/>
        <end position="324"/>
    </location>
</feature>
<keyword evidence="1 4" id="KW-0808">Transferase</keyword>
<dbReference type="EMBL" id="FUWS01000001">
    <property type="protein sequence ID" value="SJZ37535.1"/>
    <property type="molecule type" value="Genomic_DNA"/>
</dbReference>
<dbReference type="PANTHER" id="PTHR12526">
    <property type="entry name" value="GLYCOSYLTRANSFERASE"/>
    <property type="match status" value="1"/>
</dbReference>
<feature type="region of interest" description="Disordered" evidence="2">
    <location>
        <begin position="1"/>
        <end position="23"/>
    </location>
</feature>